<evidence type="ECO:0000313" key="6">
    <source>
        <dbReference type="Proteomes" id="UP000242664"/>
    </source>
</evidence>
<name>A0ABM9WRF7_VIBAE</name>
<evidence type="ECO:0000313" key="5">
    <source>
        <dbReference type="EMBL" id="EDN55889.1"/>
    </source>
</evidence>
<feature type="transmembrane region" description="Helical" evidence="4">
    <location>
        <begin position="418"/>
        <end position="439"/>
    </location>
</feature>
<keyword evidence="2 4" id="KW-1133">Transmembrane helix</keyword>
<evidence type="ECO:0000256" key="3">
    <source>
        <dbReference type="ARBA" id="ARBA00023136"/>
    </source>
</evidence>
<evidence type="ECO:0000256" key="4">
    <source>
        <dbReference type="SAM" id="Phobius"/>
    </source>
</evidence>
<dbReference type="InterPro" id="IPR052528">
    <property type="entry name" value="Sugar_transport-like"/>
</dbReference>
<dbReference type="InterPro" id="IPR011701">
    <property type="entry name" value="MFS"/>
</dbReference>
<feature type="transmembrane region" description="Helical" evidence="4">
    <location>
        <begin position="113"/>
        <end position="134"/>
    </location>
</feature>
<reference evidence="6" key="1">
    <citation type="submission" date="2006-10" db="EMBL/GenBank/DDBJ databases">
        <authorList>
            <person name="Heidelberg J."/>
            <person name="Sebastian Y."/>
        </authorList>
    </citation>
    <scope>NUCLEOTIDE SEQUENCE [LARGE SCALE GENOMIC DNA]</scope>
    <source>
        <strain evidence="6">EX25</strain>
    </source>
</reference>
<sequence length="447" mass="48617">MNKLNIGRLMNKDKQNSIYEKIVNDEDARACKAIPESACHQVPGNFLKIILAQFLTKVGDALINPKVTLPWILQSLGAPVYLIGWLVPIRESGSLIPQLSIAHYIRRLPVRKWVWVIGSILQALSIFAIGLVALTLTGAAAGYGVIACLVIFSLSRGLNSVASKDVLGKTIPKNQRGQVNGWSSSAAGLVTLLFASLLALAWLWDVEPTERFYSLNLGLAGAIWLIAALVYARINEYAGEVDGGRNGVLEAFKQLALLKTDLTFRRFVITRTLFLCSALSAPYYVVLAQQSLGGQLWVLALFMFASGLASFVSGPFWGRMSDRSSRSVMVIGATMSALLGVVLFVYDTWVTASQSFLFVIPLLYFCVCIAHDGIRVGRKTYLVDIAEGDKRTSYVAVSNTVVGIMLLLMSSLGVMSNFLSLSAVVLVFSFITFAGVVMAKQLPDISD</sequence>
<evidence type="ECO:0000256" key="1">
    <source>
        <dbReference type="ARBA" id="ARBA00022692"/>
    </source>
</evidence>
<organism evidence="5 6">
    <name type="scientific">Vibrio antiquarius (strain Ex25)</name>
    <dbReference type="NCBI Taxonomy" id="150340"/>
    <lineage>
        <taxon>Bacteria</taxon>
        <taxon>Pseudomonadati</taxon>
        <taxon>Pseudomonadota</taxon>
        <taxon>Gammaproteobacteria</taxon>
        <taxon>Vibrionales</taxon>
        <taxon>Vibrionaceae</taxon>
        <taxon>Vibrio</taxon>
        <taxon>Vibrio diabolicus subgroup</taxon>
    </lineage>
</organism>
<feature type="transmembrane region" description="Helical" evidence="4">
    <location>
        <begin position="215"/>
        <end position="232"/>
    </location>
</feature>
<feature type="transmembrane region" description="Helical" evidence="4">
    <location>
        <begin position="179"/>
        <end position="203"/>
    </location>
</feature>
<dbReference type="EMBL" id="DS267864">
    <property type="protein sequence ID" value="EDN55889.1"/>
    <property type="molecule type" value="Genomic_DNA"/>
</dbReference>
<feature type="transmembrane region" description="Helical" evidence="4">
    <location>
        <begin position="268"/>
        <end position="285"/>
    </location>
</feature>
<protein>
    <submittedName>
        <fullName evidence="5">Permease of the major facilitator superfamily</fullName>
    </submittedName>
</protein>
<evidence type="ECO:0000256" key="2">
    <source>
        <dbReference type="ARBA" id="ARBA00022989"/>
    </source>
</evidence>
<keyword evidence="3 4" id="KW-0472">Membrane</keyword>
<dbReference type="Proteomes" id="UP000242664">
    <property type="component" value="Unassembled WGS sequence"/>
</dbReference>
<dbReference type="Gene3D" id="1.20.1250.20">
    <property type="entry name" value="MFS general substrate transporter like domains"/>
    <property type="match status" value="2"/>
</dbReference>
<dbReference type="SUPFAM" id="SSF103473">
    <property type="entry name" value="MFS general substrate transporter"/>
    <property type="match status" value="1"/>
</dbReference>
<feature type="transmembrane region" description="Helical" evidence="4">
    <location>
        <begin position="392"/>
        <end position="412"/>
    </location>
</feature>
<dbReference type="PANTHER" id="PTHR23526:SF2">
    <property type="entry name" value="MAJOR FACILITATOR SUPERFAMILY (MFS) PROFILE DOMAIN-CONTAINING PROTEIN"/>
    <property type="match status" value="1"/>
</dbReference>
<feature type="transmembrane region" description="Helical" evidence="4">
    <location>
        <begin position="297"/>
        <end position="316"/>
    </location>
</feature>
<feature type="transmembrane region" description="Helical" evidence="4">
    <location>
        <begin position="140"/>
        <end position="158"/>
    </location>
</feature>
<keyword evidence="1 4" id="KW-0812">Transmembrane</keyword>
<accession>A0ABM9WRF7</accession>
<proteinExistence type="predicted"/>
<keyword evidence="6" id="KW-1185">Reference proteome</keyword>
<feature type="transmembrane region" description="Helical" evidence="4">
    <location>
        <begin position="328"/>
        <end position="346"/>
    </location>
</feature>
<dbReference type="PANTHER" id="PTHR23526">
    <property type="entry name" value="INTEGRAL MEMBRANE TRANSPORT PROTEIN-RELATED"/>
    <property type="match status" value="1"/>
</dbReference>
<dbReference type="Pfam" id="PF07690">
    <property type="entry name" value="MFS_1"/>
    <property type="match status" value="1"/>
</dbReference>
<dbReference type="InterPro" id="IPR036259">
    <property type="entry name" value="MFS_trans_sf"/>
</dbReference>
<gene>
    <name evidence="5" type="ORF">VEx25_1406</name>
</gene>
<feature type="transmembrane region" description="Helical" evidence="4">
    <location>
        <begin position="352"/>
        <end position="371"/>
    </location>
</feature>